<reference evidence="5" key="1">
    <citation type="submission" date="2025-08" db="UniProtKB">
        <authorList>
            <consortium name="Ensembl"/>
        </authorList>
    </citation>
    <scope>IDENTIFICATION</scope>
</reference>
<evidence type="ECO:0000256" key="3">
    <source>
        <dbReference type="ARBA" id="ARBA00023203"/>
    </source>
</evidence>
<dbReference type="GO" id="GO:0003779">
    <property type="term" value="F:actin binding"/>
    <property type="evidence" value="ECO:0007669"/>
    <property type="project" value="UniProtKB-KW"/>
</dbReference>
<keyword evidence="1" id="KW-0547">Nucleotide-binding</keyword>
<dbReference type="PROSITE" id="PS01132">
    <property type="entry name" value="ACTINS_ACT_LIKE"/>
    <property type="match status" value="1"/>
</dbReference>
<dbReference type="Gene3D" id="3.30.420.40">
    <property type="match status" value="3"/>
</dbReference>
<dbReference type="CDD" id="cd10221">
    <property type="entry name" value="ASKHA_NBD_Arp3-like"/>
    <property type="match status" value="1"/>
</dbReference>
<dbReference type="FunFam" id="3.90.640.10:FF:000006">
    <property type="entry name" value="Actin-related protein 3 (ARP3)"/>
    <property type="match status" value="1"/>
</dbReference>
<dbReference type="GeneTree" id="ENSGT00940000158304"/>
<dbReference type="InterPro" id="IPR020902">
    <property type="entry name" value="Actin/actin-like_CS"/>
</dbReference>
<reference evidence="5" key="2">
    <citation type="submission" date="2025-09" db="UniProtKB">
        <authorList>
            <consortium name="Ensembl"/>
        </authorList>
    </citation>
    <scope>IDENTIFICATION</scope>
</reference>
<dbReference type="PANTHER" id="PTHR11937">
    <property type="entry name" value="ACTIN"/>
    <property type="match status" value="1"/>
</dbReference>
<dbReference type="SMART" id="SM00268">
    <property type="entry name" value="ACTIN"/>
    <property type="match status" value="1"/>
</dbReference>
<sequence length="353" mass="40472">MAGSLPPCVVDCGTGYTKLGYAGNTEPQFIIPSYWDLMERFMEQVVFKYLRAEPEDHYFLMTEPPLNTPENREYLAEIMFESFNVPGLYIAVQAVLALAASWTSRQVGERTLTGIAEGYVIGSCIKHIPIAGRDITYFIQQLLREREVGIPPEQSLETAKAIKEKYCYICPDIVKEFAKYDIDPRKWIKQYTGINAINQKKFIIDVGYERFLGPEIFFHPEFANPDFMESISDVVDEVIQNCPIDVRRPLYKNVVLSGGSTMFRDFGRRLQRDLKRVVDARLKLSEELSGGRIKPKPVEVQVITHHMQRYAVWFGGSMLASTPEFFQVCHTKKDYEEYGPSICRHNPVFGVMS</sequence>
<evidence type="ECO:0000313" key="6">
    <source>
        <dbReference type="Proteomes" id="UP000233160"/>
    </source>
</evidence>
<dbReference type="GO" id="GO:0005524">
    <property type="term" value="F:ATP binding"/>
    <property type="evidence" value="ECO:0007669"/>
    <property type="project" value="UniProtKB-KW"/>
</dbReference>
<keyword evidence="6" id="KW-1185">Reference proteome</keyword>
<dbReference type="InterPro" id="IPR004000">
    <property type="entry name" value="Actin"/>
</dbReference>
<dbReference type="FunFam" id="3.30.420.40:FF:000803">
    <property type="entry name" value="Actin-related protein 3"/>
    <property type="match status" value="1"/>
</dbReference>
<organism evidence="5 6">
    <name type="scientific">Propithecus coquereli</name>
    <name type="common">Coquerel's sifaka</name>
    <name type="synonym">Propithecus verreauxi coquereli</name>
    <dbReference type="NCBI Taxonomy" id="379532"/>
    <lineage>
        <taxon>Eukaryota</taxon>
        <taxon>Metazoa</taxon>
        <taxon>Chordata</taxon>
        <taxon>Craniata</taxon>
        <taxon>Vertebrata</taxon>
        <taxon>Euteleostomi</taxon>
        <taxon>Mammalia</taxon>
        <taxon>Eutheria</taxon>
        <taxon>Euarchontoglires</taxon>
        <taxon>Primates</taxon>
        <taxon>Strepsirrhini</taxon>
        <taxon>Lemuriformes</taxon>
        <taxon>Indriidae</taxon>
        <taxon>Propithecus</taxon>
    </lineage>
</organism>
<dbReference type="InterPro" id="IPR043129">
    <property type="entry name" value="ATPase_NBD"/>
</dbReference>
<protein>
    <recommendedName>
        <fullName evidence="7">Actin-related protein 3B</fullName>
    </recommendedName>
</protein>
<keyword evidence="3" id="KW-0009">Actin-binding</keyword>
<proteinExistence type="inferred from homology"/>
<dbReference type="STRING" id="379532.ENSPCOP00000000167"/>
<dbReference type="AlphaFoldDB" id="A0A2K6EEJ6"/>
<dbReference type="FunFam" id="3.30.420.40:FF:000315">
    <property type="entry name" value="Actin-related protein 3"/>
    <property type="match status" value="1"/>
</dbReference>
<dbReference type="Gene3D" id="3.90.640.10">
    <property type="entry name" value="Actin, Chain A, domain 4"/>
    <property type="match status" value="1"/>
</dbReference>
<comment type="similarity">
    <text evidence="4">Belongs to the actin family.</text>
</comment>
<accession>A0A2K6EEJ6</accession>
<evidence type="ECO:0000256" key="1">
    <source>
        <dbReference type="ARBA" id="ARBA00022741"/>
    </source>
</evidence>
<dbReference type="SUPFAM" id="SSF53067">
    <property type="entry name" value="Actin-like ATPase domain"/>
    <property type="match status" value="2"/>
</dbReference>
<keyword evidence="2" id="KW-0067">ATP-binding</keyword>
<dbReference type="Ensembl" id="ENSPCOT00000000435.1">
    <property type="protein sequence ID" value="ENSPCOP00000000167.1"/>
    <property type="gene ID" value="ENSPCOG00000000246.1"/>
</dbReference>
<evidence type="ECO:0000313" key="5">
    <source>
        <dbReference type="Ensembl" id="ENSPCOP00000000167.1"/>
    </source>
</evidence>
<evidence type="ECO:0000256" key="4">
    <source>
        <dbReference type="RuleBase" id="RU000487"/>
    </source>
</evidence>
<evidence type="ECO:0000256" key="2">
    <source>
        <dbReference type="ARBA" id="ARBA00022840"/>
    </source>
</evidence>
<dbReference type="Proteomes" id="UP000233160">
    <property type="component" value="Unassembled WGS sequence"/>
</dbReference>
<dbReference type="OMA" id="DVMEEYW"/>
<name>A0A2K6EEJ6_PROCO</name>
<dbReference type="Pfam" id="PF00022">
    <property type="entry name" value="Actin"/>
    <property type="match status" value="1"/>
</dbReference>
<evidence type="ECO:0008006" key="7">
    <source>
        <dbReference type="Google" id="ProtNLM"/>
    </source>
</evidence>